<dbReference type="RefSeq" id="XP_018278710.1">
    <property type="nucleotide sequence ID" value="XM_018423259.1"/>
</dbReference>
<keyword evidence="4" id="KW-1185">Reference proteome</keyword>
<proteinExistence type="predicted"/>
<organism evidence="3 4">
    <name type="scientific">Cutaneotrichosporon oleaginosum</name>
    <dbReference type="NCBI Taxonomy" id="879819"/>
    <lineage>
        <taxon>Eukaryota</taxon>
        <taxon>Fungi</taxon>
        <taxon>Dikarya</taxon>
        <taxon>Basidiomycota</taxon>
        <taxon>Agaricomycotina</taxon>
        <taxon>Tremellomycetes</taxon>
        <taxon>Trichosporonales</taxon>
        <taxon>Trichosporonaceae</taxon>
        <taxon>Cutaneotrichosporon</taxon>
    </lineage>
</organism>
<feature type="region of interest" description="Disordered" evidence="1">
    <location>
        <begin position="637"/>
        <end position="656"/>
    </location>
</feature>
<name>A0A0J1B3J2_9TREE</name>
<evidence type="ECO:0000313" key="3">
    <source>
        <dbReference type="EMBL" id="KLT42219.1"/>
    </source>
</evidence>
<dbReference type="PANTHER" id="PTHR15665">
    <property type="entry name" value="ASTEROID PROTEIN"/>
    <property type="match status" value="1"/>
</dbReference>
<dbReference type="InterPro" id="IPR026832">
    <property type="entry name" value="Asteroid"/>
</dbReference>
<evidence type="ECO:0000313" key="4">
    <source>
        <dbReference type="Proteomes" id="UP000053611"/>
    </source>
</evidence>
<gene>
    <name evidence="3" type="ORF">CC85DRAFT_285804</name>
</gene>
<feature type="domain" description="Asteroid" evidence="2">
    <location>
        <begin position="51"/>
        <end position="132"/>
    </location>
</feature>
<dbReference type="InterPro" id="IPR039436">
    <property type="entry name" value="Asteroid_dom"/>
</dbReference>
<dbReference type="PANTHER" id="PTHR15665:SF1">
    <property type="entry name" value="PROTEIN ASTEROID HOMOLOG 1"/>
    <property type="match status" value="1"/>
</dbReference>
<evidence type="ECO:0000256" key="1">
    <source>
        <dbReference type="SAM" id="MobiDB-lite"/>
    </source>
</evidence>
<dbReference type="GeneID" id="28983862"/>
<protein>
    <recommendedName>
        <fullName evidence="2">Asteroid domain-containing protein</fullName>
    </recommendedName>
</protein>
<feature type="region of interest" description="Disordered" evidence="1">
    <location>
        <begin position="374"/>
        <end position="423"/>
    </location>
</feature>
<sequence>MQASIDKARLFYTTRPESRSSPGGQRGDKAILPPFASLAFAAALASLDVETVFVPRGEADGQCVVIAAEMGGYVLGLDSDFVILGSAADMKGYIPFDMVEWIEPTTTHEAVGDGFTTTSAKKVRVRSVSRLLPRSSGATLILPIYTSEALARRLRLPLNMLPLLAALLGNDYTSSSDTNYTLDRVDRVARTLRETVARPGSHNADTAYELVSRVVRKLHAQAYVDERKLAEKVDGAIDATIQYVLPSPQCCSLYPFCSRLSEGCTTRAWRLPTALRSEASASVVEAYAAARATGHLDIMTRAWLHPGRVYLRDALENPAGPSARAGRISINARRATYAIVDAALGMRWPAKGAQNDEALERTETAQLMAGLSLQPSADDADTVENGEKSQDEAETVGNGEKPQSEAGTVEDKSALDDAEDGTQEAAVRRVVTEYLRQGSSARVGSQQIELPAPGDSTSLLAPLDERLAAFRDALDAPASVSSLPVDAQPLACALRMCILSAAETDPGGHQGRRWRRSEVEAVVRAALGCMKGWDDDLDDDVDAEELYPLLETRNAELVAQLSAALLDTLTLAQALLLTDGAHITPYVYVSGTALHSLLSGAEPPAACGWRRSRAWEQELEDIVAAVLDGAEEALGVAHAPKKKKKKQRAEAPAPAKGGRFDMLLDEMI</sequence>
<dbReference type="AlphaFoldDB" id="A0A0J1B3J2"/>
<reference evidence="3 4" key="1">
    <citation type="submission" date="2015-03" db="EMBL/GenBank/DDBJ databases">
        <title>Genomics and transcriptomics of the oil-accumulating basidiomycete yeast T. oleaginosus allow insights into substrate utilization and the diverse evolutionary trajectories of mating systems in fungi.</title>
        <authorList>
            <consortium name="DOE Joint Genome Institute"/>
            <person name="Kourist R."/>
            <person name="Kracht O."/>
            <person name="Bracharz F."/>
            <person name="Lipzen A."/>
            <person name="Nolan M."/>
            <person name="Ohm R."/>
            <person name="Grigoriev I."/>
            <person name="Sun S."/>
            <person name="Heitman J."/>
            <person name="Bruck T."/>
            <person name="Nowrousian M."/>
        </authorList>
    </citation>
    <scope>NUCLEOTIDE SEQUENCE [LARGE SCALE GENOMIC DNA]</scope>
    <source>
        <strain evidence="3 4">IBC0246</strain>
    </source>
</reference>
<dbReference type="OrthoDB" id="25987at2759"/>
<dbReference type="STRING" id="879819.A0A0J1B3J2"/>
<dbReference type="Proteomes" id="UP000053611">
    <property type="component" value="Unassembled WGS sequence"/>
</dbReference>
<dbReference type="EMBL" id="KQ087208">
    <property type="protein sequence ID" value="KLT42219.1"/>
    <property type="molecule type" value="Genomic_DNA"/>
</dbReference>
<accession>A0A0J1B3J2</accession>
<dbReference type="Pfam" id="PF12813">
    <property type="entry name" value="XPG_I_2"/>
    <property type="match status" value="1"/>
</dbReference>
<evidence type="ECO:0000259" key="2">
    <source>
        <dbReference type="Pfam" id="PF12813"/>
    </source>
</evidence>